<dbReference type="GO" id="GO:0008324">
    <property type="term" value="F:monoatomic cation transmembrane transporter activity"/>
    <property type="evidence" value="ECO:0007669"/>
    <property type="project" value="InterPro"/>
</dbReference>
<dbReference type="InterPro" id="IPR036721">
    <property type="entry name" value="RCK_C_sf"/>
</dbReference>
<dbReference type="InterPro" id="IPR006037">
    <property type="entry name" value="RCK_C"/>
</dbReference>
<dbReference type="EMBL" id="BLPG01000001">
    <property type="protein sequence ID" value="GFJ93188.1"/>
    <property type="molecule type" value="Genomic_DNA"/>
</dbReference>
<accession>A0A6V8LDY1</accession>
<reference evidence="2 3" key="2">
    <citation type="submission" date="2020-03" db="EMBL/GenBank/DDBJ databases">
        <authorList>
            <person name="Ichikawa N."/>
            <person name="Kimura A."/>
            <person name="Kitahashi Y."/>
            <person name="Uohara A."/>
        </authorList>
    </citation>
    <scope>NUCLEOTIDE SEQUENCE [LARGE SCALE GENOMIC DNA]</scope>
    <source>
        <strain evidence="2 3">NBRC 108638</strain>
    </source>
</reference>
<reference evidence="2 3" key="1">
    <citation type="submission" date="2020-03" db="EMBL/GenBank/DDBJ databases">
        <title>Whole genome shotgun sequence of Phytohabitans rumicis NBRC 108638.</title>
        <authorList>
            <person name="Komaki H."/>
            <person name="Tamura T."/>
        </authorList>
    </citation>
    <scope>NUCLEOTIDE SEQUENCE [LARGE SCALE GENOMIC DNA]</scope>
    <source>
        <strain evidence="2 3">NBRC 108638</strain>
    </source>
</reference>
<dbReference type="GO" id="GO:0006813">
    <property type="term" value="P:potassium ion transport"/>
    <property type="evidence" value="ECO:0007669"/>
    <property type="project" value="InterPro"/>
</dbReference>
<keyword evidence="3" id="KW-1185">Reference proteome</keyword>
<dbReference type="Proteomes" id="UP000482960">
    <property type="component" value="Unassembled WGS sequence"/>
</dbReference>
<dbReference type="InterPro" id="IPR058776">
    <property type="entry name" value="KhtT-like_N"/>
</dbReference>
<name>A0A6V8LDY1_9ACTN</name>
<evidence type="ECO:0000313" key="3">
    <source>
        <dbReference type="Proteomes" id="UP000482960"/>
    </source>
</evidence>
<protein>
    <recommendedName>
        <fullName evidence="1">RCK C-terminal domain-containing protein</fullName>
    </recommendedName>
</protein>
<sequence length="163" mass="17270">MWIDRQDLPGIGTLHAFTTRAGQRVGVIRRRDGRHTLAIYRDDDPQAVHRAATFEPDEAHHIGDLLHATFTVEHIDASADGPCLARLQVPAASPAVGHDPTALKTPGVRVLAVIRDGALTGWPHPGALLSGGDTVVAAGTMDGITTLARLLDATEFGPADAKR</sequence>
<dbReference type="RefSeq" id="WP_173079875.1">
    <property type="nucleotide sequence ID" value="NZ_BAABJB010000043.1"/>
</dbReference>
<comment type="caution">
    <text evidence="2">The sequence shown here is derived from an EMBL/GenBank/DDBJ whole genome shotgun (WGS) entry which is preliminary data.</text>
</comment>
<dbReference type="Pfam" id="PF02080">
    <property type="entry name" value="TrkA_C"/>
    <property type="match status" value="1"/>
</dbReference>
<dbReference type="Pfam" id="PF25991">
    <property type="entry name" value="KhtT_N"/>
    <property type="match status" value="1"/>
</dbReference>
<dbReference type="Gene3D" id="3.30.70.1450">
    <property type="entry name" value="Regulator of K+ conductance, C-terminal domain"/>
    <property type="match status" value="1"/>
</dbReference>
<dbReference type="InterPro" id="IPR026278">
    <property type="entry name" value="KhtT"/>
</dbReference>
<evidence type="ECO:0000259" key="1">
    <source>
        <dbReference type="PROSITE" id="PS51202"/>
    </source>
</evidence>
<organism evidence="2 3">
    <name type="scientific">Phytohabitans rumicis</name>
    <dbReference type="NCBI Taxonomy" id="1076125"/>
    <lineage>
        <taxon>Bacteria</taxon>
        <taxon>Bacillati</taxon>
        <taxon>Actinomycetota</taxon>
        <taxon>Actinomycetes</taxon>
        <taxon>Micromonosporales</taxon>
        <taxon>Micromonosporaceae</taxon>
    </lineage>
</organism>
<proteinExistence type="predicted"/>
<evidence type="ECO:0000313" key="2">
    <source>
        <dbReference type="EMBL" id="GFJ93188.1"/>
    </source>
</evidence>
<dbReference type="PROSITE" id="PS51202">
    <property type="entry name" value="RCK_C"/>
    <property type="match status" value="1"/>
</dbReference>
<dbReference type="SUPFAM" id="SSF116726">
    <property type="entry name" value="TrkA C-terminal domain-like"/>
    <property type="match status" value="1"/>
</dbReference>
<dbReference type="AlphaFoldDB" id="A0A6V8LDY1"/>
<dbReference type="PIRSF" id="PIRSF005028">
    <property type="entry name" value="KhtT"/>
    <property type="match status" value="1"/>
</dbReference>
<gene>
    <name evidence="2" type="ORF">Prum_068300</name>
</gene>
<feature type="domain" description="RCK C-terminal" evidence="1">
    <location>
        <begin position="72"/>
        <end position="153"/>
    </location>
</feature>